<keyword evidence="2" id="KW-1133">Transmembrane helix</keyword>
<gene>
    <name evidence="3" type="ORF">AACH10_10605</name>
</gene>
<dbReference type="CDD" id="cd01324">
    <property type="entry name" value="cbb3_Oxidase_CcoQ"/>
    <property type="match status" value="1"/>
</dbReference>
<organism evidence="3 4">
    <name type="scientific">Pseudaquabacterium inlustre</name>
    <dbReference type="NCBI Taxonomy" id="2984192"/>
    <lineage>
        <taxon>Bacteria</taxon>
        <taxon>Pseudomonadati</taxon>
        <taxon>Pseudomonadota</taxon>
        <taxon>Betaproteobacteria</taxon>
        <taxon>Burkholderiales</taxon>
        <taxon>Sphaerotilaceae</taxon>
        <taxon>Pseudaquabacterium</taxon>
    </lineage>
</organism>
<keyword evidence="2" id="KW-0472">Membrane</keyword>
<dbReference type="Pfam" id="PF05545">
    <property type="entry name" value="FixQ"/>
    <property type="match status" value="1"/>
</dbReference>
<accession>A0ABU9CG51</accession>
<feature type="transmembrane region" description="Helical" evidence="2">
    <location>
        <begin position="6"/>
        <end position="26"/>
    </location>
</feature>
<evidence type="ECO:0000313" key="3">
    <source>
        <dbReference type="EMBL" id="MEK8050691.1"/>
    </source>
</evidence>
<comment type="caution">
    <text evidence="3">The sequence shown here is derived from an EMBL/GenBank/DDBJ whole genome shotgun (WGS) entry which is preliminary data.</text>
</comment>
<dbReference type="EMBL" id="JBBUTH010000004">
    <property type="protein sequence ID" value="MEK8050691.1"/>
    <property type="molecule type" value="Genomic_DNA"/>
</dbReference>
<protein>
    <submittedName>
        <fullName evidence="3">Cbb3-type cytochrome c oxidase subunit 3</fullName>
    </submittedName>
</protein>
<evidence type="ECO:0000256" key="2">
    <source>
        <dbReference type="SAM" id="Phobius"/>
    </source>
</evidence>
<keyword evidence="2" id="KW-0812">Transmembrane</keyword>
<feature type="region of interest" description="Disordered" evidence="1">
    <location>
        <begin position="40"/>
        <end position="59"/>
    </location>
</feature>
<evidence type="ECO:0000313" key="4">
    <source>
        <dbReference type="Proteomes" id="UP001365405"/>
    </source>
</evidence>
<reference evidence="3 4" key="1">
    <citation type="submission" date="2024-04" db="EMBL/GenBank/DDBJ databases">
        <title>Novel species of the genus Ideonella isolated from streams.</title>
        <authorList>
            <person name="Lu H."/>
        </authorList>
    </citation>
    <scope>NUCLEOTIDE SEQUENCE [LARGE SCALE GENOMIC DNA]</scope>
    <source>
        <strain evidence="3 4">DXS22W</strain>
    </source>
</reference>
<sequence>MELNALRSAMTLISLLVFLGIVVWAWKGRRRDAFDAAAQLPFADDETPEPAQRSQGANQ</sequence>
<dbReference type="InterPro" id="IPR008621">
    <property type="entry name" value="Cbb3-typ_cyt_oxidase_comp"/>
</dbReference>
<keyword evidence="4" id="KW-1185">Reference proteome</keyword>
<evidence type="ECO:0000256" key="1">
    <source>
        <dbReference type="SAM" id="MobiDB-lite"/>
    </source>
</evidence>
<dbReference type="Proteomes" id="UP001365405">
    <property type="component" value="Unassembled WGS sequence"/>
</dbReference>
<name>A0ABU9CG51_9BURK</name>
<proteinExistence type="predicted"/>
<dbReference type="RefSeq" id="WP_341410361.1">
    <property type="nucleotide sequence ID" value="NZ_JBBUTH010000004.1"/>
</dbReference>